<dbReference type="AlphaFoldDB" id="A0A1I2HLL5"/>
<dbReference type="RefSeq" id="WP_093379136.1">
    <property type="nucleotide sequence ID" value="NZ_BNAN01000004.1"/>
</dbReference>
<organism evidence="2 3">
    <name type="scientific">Flavimobilis marinus</name>
    <dbReference type="NCBI Taxonomy" id="285351"/>
    <lineage>
        <taxon>Bacteria</taxon>
        <taxon>Bacillati</taxon>
        <taxon>Actinomycetota</taxon>
        <taxon>Actinomycetes</taxon>
        <taxon>Micrococcales</taxon>
        <taxon>Jonesiaceae</taxon>
        <taxon>Flavimobilis</taxon>
    </lineage>
</organism>
<dbReference type="EMBL" id="FONZ01000004">
    <property type="protein sequence ID" value="SFF30572.1"/>
    <property type="molecule type" value="Genomic_DNA"/>
</dbReference>
<dbReference type="Pfam" id="PF00561">
    <property type="entry name" value="Abhydrolase_1"/>
    <property type="match status" value="1"/>
</dbReference>
<gene>
    <name evidence="2" type="ORF">SAMN04488035_2427</name>
</gene>
<dbReference type="Proteomes" id="UP000198520">
    <property type="component" value="Unassembled WGS sequence"/>
</dbReference>
<dbReference type="STRING" id="285351.SAMN04488035_2427"/>
<feature type="domain" description="AB hydrolase-1" evidence="1">
    <location>
        <begin position="19"/>
        <end position="256"/>
    </location>
</feature>
<dbReference type="OrthoDB" id="9785847at2"/>
<dbReference type="SUPFAM" id="SSF53474">
    <property type="entry name" value="alpha/beta-Hydrolases"/>
    <property type="match status" value="1"/>
</dbReference>
<accession>A0A1I2HLL5</accession>
<dbReference type="PANTHER" id="PTHR43798">
    <property type="entry name" value="MONOACYLGLYCEROL LIPASE"/>
    <property type="match status" value="1"/>
</dbReference>
<dbReference type="InterPro" id="IPR029058">
    <property type="entry name" value="AB_hydrolase_fold"/>
</dbReference>
<sequence length="270" mass="28340">MLRDGLLAVRELRQGHGTPLVLLHGFPLDSRMWADVVDLMPGEPHVLGIDFPGAGRSPVGADVAERLGTSGDPSIELAADAVAATLRARGIDRAVVAGLSMGGYVALALVERHPELVAGLGLLDTKTTADPDDARANRLRIADQLEAEHRVDAVLGMRTSLLGATSRGARPDLAARLETWIRDQGPLGVAWAQRAMAARPDRSAVLRGFAGPVVVVVGDEDELSPPAGAREMAQLAADTQLVEVPRAGHMTAIESPEPVASALATLLRRA</sequence>
<evidence type="ECO:0000259" key="1">
    <source>
        <dbReference type="Pfam" id="PF00561"/>
    </source>
</evidence>
<reference evidence="3" key="1">
    <citation type="submission" date="2016-10" db="EMBL/GenBank/DDBJ databases">
        <authorList>
            <person name="Varghese N."/>
            <person name="Submissions S."/>
        </authorList>
    </citation>
    <scope>NUCLEOTIDE SEQUENCE [LARGE SCALE GENOMIC DNA]</scope>
    <source>
        <strain evidence="3">DSM 19083</strain>
    </source>
</reference>
<dbReference type="GO" id="GO:0003824">
    <property type="term" value="F:catalytic activity"/>
    <property type="evidence" value="ECO:0007669"/>
    <property type="project" value="UniProtKB-ARBA"/>
</dbReference>
<proteinExistence type="predicted"/>
<dbReference type="InterPro" id="IPR050266">
    <property type="entry name" value="AB_hydrolase_sf"/>
</dbReference>
<dbReference type="InterPro" id="IPR000073">
    <property type="entry name" value="AB_hydrolase_1"/>
</dbReference>
<evidence type="ECO:0000313" key="3">
    <source>
        <dbReference type="Proteomes" id="UP000198520"/>
    </source>
</evidence>
<keyword evidence="3" id="KW-1185">Reference proteome</keyword>
<protein>
    <submittedName>
        <fullName evidence="2">Pimeloyl-ACP methyl ester carboxylesterase</fullName>
    </submittedName>
</protein>
<name>A0A1I2HLL5_9MICO</name>
<dbReference type="PRINTS" id="PR00111">
    <property type="entry name" value="ABHYDROLASE"/>
</dbReference>
<evidence type="ECO:0000313" key="2">
    <source>
        <dbReference type="EMBL" id="SFF30572.1"/>
    </source>
</evidence>
<dbReference type="Gene3D" id="3.40.50.1820">
    <property type="entry name" value="alpha/beta hydrolase"/>
    <property type="match status" value="1"/>
</dbReference>